<protein>
    <submittedName>
        <fullName evidence="2">Uncharacterized protein</fullName>
    </submittedName>
</protein>
<feature type="compositionally biased region" description="Basic and acidic residues" evidence="1">
    <location>
        <begin position="24"/>
        <end position="35"/>
    </location>
</feature>
<sequence>ERQRRPERPGVGGTDQQQAQGEGAWRDDPGRRENLAEPTEQQTTGDPAHRLGAHQQPQLARAAPQDLLRERDQQDGQDALDGHRQPGQDEEDGEGPAPPDEAQPGQPLPAERGARGRVAPTRPVRHGDGRDQAPADHERGGIEQDHAAEADRRV</sequence>
<feature type="non-terminal residue" evidence="2">
    <location>
        <position position="1"/>
    </location>
</feature>
<evidence type="ECO:0000313" key="2">
    <source>
        <dbReference type="EMBL" id="CAA9541359.1"/>
    </source>
</evidence>
<accession>A0A6J4U6M3</accession>
<feature type="region of interest" description="Disordered" evidence="1">
    <location>
        <begin position="1"/>
        <end position="154"/>
    </location>
</feature>
<reference evidence="2" key="1">
    <citation type="submission" date="2020-02" db="EMBL/GenBank/DDBJ databases">
        <authorList>
            <person name="Meier V. D."/>
        </authorList>
    </citation>
    <scope>NUCLEOTIDE SEQUENCE</scope>
    <source>
        <strain evidence="2">AVDCRST_MAG88</strain>
    </source>
</reference>
<feature type="non-terminal residue" evidence="2">
    <location>
        <position position="154"/>
    </location>
</feature>
<dbReference type="EMBL" id="CADCWM010000014">
    <property type="protein sequence ID" value="CAA9541359.1"/>
    <property type="molecule type" value="Genomic_DNA"/>
</dbReference>
<feature type="compositionally biased region" description="Basic and acidic residues" evidence="1">
    <location>
        <begin position="67"/>
        <end position="87"/>
    </location>
</feature>
<gene>
    <name evidence="2" type="ORF">AVDCRST_MAG88-38</name>
</gene>
<organism evidence="2">
    <name type="scientific">uncultured Thermomicrobiales bacterium</name>
    <dbReference type="NCBI Taxonomy" id="1645740"/>
    <lineage>
        <taxon>Bacteria</taxon>
        <taxon>Pseudomonadati</taxon>
        <taxon>Thermomicrobiota</taxon>
        <taxon>Thermomicrobia</taxon>
        <taxon>Thermomicrobiales</taxon>
        <taxon>environmental samples</taxon>
    </lineage>
</organism>
<dbReference type="AlphaFoldDB" id="A0A6J4U6M3"/>
<proteinExistence type="predicted"/>
<name>A0A6J4U6M3_9BACT</name>
<evidence type="ECO:0000256" key="1">
    <source>
        <dbReference type="SAM" id="MobiDB-lite"/>
    </source>
</evidence>
<feature type="compositionally biased region" description="Basic and acidic residues" evidence="1">
    <location>
        <begin position="125"/>
        <end position="154"/>
    </location>
</feature>